<feature type="non-terminal residue" evidence="2">
    <location>
        <position position="220"/>
    </location>
</feature>
<dbReference type="EMBL" id="JAAAIN010002774">
    <property type="protein sequence ID" value="KAG0290196.1"/>
    <property type="molecule type" value="Genomic_DNA"/>
</dbReference>
<sequence>MSILNKSQNSLLVSLPPEPSPSLGPPRSQWLHWATNPSSPRQPSSLDEFDHRRPLRVQLSEAQHFETDKENGDVISPQWARIKSPISSIDKDSHTGITVSMATCPKSIPSQSNGRNIKVAGECDQIDPGNTFDSKSLEPRQHQITMHGRIVKLYSMLEAFQSSTTTTGGIQELAHIDIDTLQRKVDRFDILGPQDTGAGPAMSIKKALFYYHAGSTLAGK</sequence>
<accession>A0A9P6QTJ4</accession>
<comment type="caution">
    <text evidence="2">The sequence shown here is derived from an EMBL/GenBank/DDBJ whole genome shotgun (WGS) entry which is preliminary data.</text>
</comment>
<gene>
    <name evidence="2" type="ORF">BGZ97_006243</name>
</gene>
<keyword evidence="3" id="KW-1185">Reference proteome</keyword>
<protein>
    <submittedName>
        <fullName evidence="2">Uncharacterized protein</fullName>
    </submittedName>
</protein>
<feature type="compositionally biased region" description="Polar residues" evidence="1">
    <location>
        <begin position="35"/>
        <end position="45"/>
    </location>
</feature>
<evidence type="ECO:0000313" key="3">
    <source>
        <dbReference type="Proteomes" id="UP000823405"/>
    </source>
</evidence>
<dbReference type="Proteomes" id="UP000823405">
    <property type="component" value="Unassembled WGS sequence"/>
</dbReference>
<dbReference type="AlphaFoldDB" id="A0A9P6QTJ4"/>
<evidence type="ECO:0000313" key="2">
    <source>
        <dbReference type="EMBL" id="KAG0290196.1"/>
    </source>
</evidence>
<evidence type="ECO:0000256" key="1">
    <source>
        <dbReference type="SAM" id="MobiDB-lite"/>
    </source>
</evidence>
<name>A0A9P6QTJ4_9FUNG</name>
<reference evidence="2" key="1">
    <citation type="journal article" date="2020" name="Fungal Divers.">
        <title>Resolving the Mortierellaceae phylogeny through synthesis of multi-gene phylogenetics and phylogenomics.</title>
        <authorList>
            <person name="Vandepol N."/>
            <person name="Liber J."/>
            <person name="Desiro A."/>
            <person name="Na H."/>
            <person name="Kennedy M."/>
            <person name="Barry K."/>
            <person name="Grigoriev I.V."/>
            <person name="Miller A.N."/>
            <person name="O'Donnell K."/>
            <person name="Stajich J.E."/>
            <person name="Bonito G."/>
        </authorList>
    </citation>
    <scope>NUCLEOTIDE SEQUENCE</scope>
    <source>
        <strain evidence="2">NVP60</strain>
    </source>
</reference>
<dbReference type="OrthoDB" id="10596815at2759"/>
<feature type="region of interest" description="Disordered" evidence="1">
    <location>
        <begin position="1"/>
        <end position="48"/>
    </location>
</feature>
<organism evidence="2 3">
    <name type="scientific">Linnemannia gamsii</name>
    <dbReference type="NCBI Taxonomy" id="64522"/>
    <lineage>
        <taxon>Eukaryota</taxon>
        <taxon>Fungi</taxon>
        <taxon>Fungi incertae sedis</taxon>
        <taxon>Mucoromycota</taxon>
        <taxon>Mortierellomycotina</taxon>
        <taxon>Mortierellomycetes</taxon>
        <taxon>Mortierellales</taxon>
        <taxon>Mortierellaceae</taxon>
        <taxon>Linnemannia</taxon>
    </lineage>
</organism>
<proteinExistence type="predicted"/>